<reference evidence="3" key="1">
    <citation type="submission" date="2023-10" db="EMBL/GenBank/DDBJ databases">
        <authorList>
            <person name="Chen Y."/>
            <person name="Shah S."/>
            <person name="Dougan E. K."/>
            <person name="Thang M."/>
            <person name="Chan C."/>
        </authorList>
    </citation>
    <scope>NUCLEOTIDE SEQUENCE [LARGE SCALE GENOMIC DNA]</scope>
</reference>
<evidence type="ECO:0000256" key="1">
    <source>
        <dbReference type="PROSITE-ProRule" id="PRU00708"/>
    </source>
</evidence>
<proteinExistence type="predicted"/>
<sequence>MREAKLRLDAFSFSAGISACEKSHQWQRALALLGEMRAARLEPDVISPAVPGPERPRSVGRRQPRGGREVGGGASPAEGPSRSAARGPTRRPTGAPGRPAGGPRGASARSLTKLVRL</sequence>
<name>A0ABN9UNJ6_9DINO</name>
<gene>
    <name evidence="3" type="ORF">PCOR1329_LOCUS50071</name>
</gene>
<dbReference type="Gene3D" id="1.25.40.10">
    <property type="entry name" value="Tetratricopeptide repeat domain"/>
    <property type="match status" value="1"/>
</dbReference>
<dbReference type="InterPro" id="IPR002885">
    <property type="entry name" value="PPR_rpt"/>
</dbReference>
<feature type="region of interest" description="Disordered" evidence="2">
    <location>
        <begin position="41"/>
        <end position="117"/>
    </location>
</feature>
<accession>A0ABN9UNJ6</accession>
<keyword evidence="4" id="KW-1185">Reference proteome</keyword>
<evidence type="ECO:0000256" key="2">
    <source>
        <dbReference type="SAM" id="MobiDB-lite"/>
    </source>
</evidence>
<dbReference type="Proteomes" id="UP001189429">
    <property type="component" value="Unassembled WGS sequence"/>
</dbReference>
<organism evidence="3 4">
    <name type="scientific">Prorocentrum cordatum</name>
    <dbReference type="NCBI Taxonomy" id="2364126"/>
    <lineage>
        <taxon>Eukaryota</taxon>
        <taxon>Sar</taxon>
        <taxon>Alveolata</taxon>
        <taxon>Dinophyceae</taxon>
        <taxon>Prorocentrales</taxon>
        <taxon>Prorocentraceae</taxon>
        <taxon>Prorocentrum</taxon>
    </lineage>
</organism>
<feature type="compositionally biased region" description="Low complexity" evidence="2">
    <location>
        <begin position="84"/>
        <end position="98"/>
    </location>
</feature>
<protein>
    <submittedName>
        <fullName evidence="3">Uncharacterized protein</fullName>
    </submittedName>
</protein>
<dbReference type="InterPro" id="IPR011990">
    <property type="entry name" value="TPR-like_helical_dom_sf"/>
</dbReference>
<comment type="caution">
    <text evidence="3">The sequence shown here is derived from an EMBL/GenBank/DDBJ whole genome shotgun (WGS) entry which is preliminary data.</text>
</comment>
<dbReference type="PROSITE" id="PS51375">
    <property type="entry name" value="PPR"/>
    <property type="match status" value="1"/>
</dbReference>
<evidence type="ECO:0000313" key="4">
    <source>
        <dbReference type="Proteomes" id="UP001189429"/>
    </source>
</evidence>
<dbReference type="PROSITE" id="PS51257">
    <property type="entry name" value="PROKAR_LIPOPROTEIN"/>
    <property type="match status" value="1"/>
</dbReference>
<dbReference type="EMBL" id="CAUYUJ010016060">
    <property type="protein sequence ID" value="CAK0861375.1"/>
    <property type="molecule type" value="Genomic_DNA"/>
</dbReference>
<feature type="repeat" description="PPR" evidence="1">
    <location>
        <begin position="9"/>
        <end position="43"/>
    </location>
</feature>
<evidence type="ECO:0000313" key="3">
    <source>
        <dbReference type="EMBL" id="CAK0861375.1"/>
    </source>
</evidence>